<dbReference type="InterPro" id="IPR044210">
    <property type="entry name" value="Tfc3-like"/>
</dbReference>
<dbReference type="InterPro" id="IPR013087">
    <property type="entry name" value="Znf_C2H2_type"/>
</dbReference>
<sequence>MDVIFSRITLEELSFLGWSGSSIDELFIKVISRILNGPYRNFASLFRNPSYKGKIIEIIASHKHTFVKDKLNGIVHSFKNCTDYYSSENLLFEANDCIKNHILDLNIFSNISEVEGRLSVYMTIASKGFNGCWQYEISRLLKMDPKMVFQHLKYLYKYDNIVRFSIPMPTNHKKRLFPNEDSNSSSGGHLSAVIWLTRFFDINLIPREISQLIWYQHIQPLSTEIVRILEYKAPGKIAWEKDIRALCAGFMIVHDENSADHLICSQRTANKVFNKLRDFLLTKNVRRVFAWHPLTKSYSPCLCLKDAFPSTTIDLSSEITVKAETHVSELNITNNEDSNCQRNNPNNEDKANANSGFFHDLYQEEIQVSTGNKIFEITEAAQVLWLIRASGRVGLVSLDIVKVFGISMKRLGKLLSDLCKIKIINKIPQRYNRTFMYRYYFNNIIFSLKAVTNNKTDKFTIDLDNYDKNKVDVKSEIKNIAIMFSEAFPDKKMELSGVTEQFVKRLVLMKKWIDESKILTIPEIAKLFSEAENTQNGPDRKTIKRILSKILELDEYSKESSIIPCKNNNTLSSSGEVTIFFSLKFYSEDEARDLKATELKNKRSSTTKSAIERRKKELSQVAAIIDASNSLSPNKQKEVSVINQSNHSSNAILSQTGTKVICDDPNQANIPRLVTNKIGDATVMLNTPDFMVASLNIEINGDDNSVNDILSSKINNSDSKLHIPGIEFNKKISFDPSKRISLGFSNLSKGGIKIQSSQGKIGFLSFSQKILAHYGFVFPIMIRLKILHHHLLFLCKEGGFKCDLLSSKEILDNMTIDTFLRVIGFGHRSRFIEEYLLYGTSETFKFGQNTRIKELPSNLYETLTRNYPKKFFFGYGKKKHMKNYEKGRKAISVLYKLLFLLCKLNFINFSIDDSKEIDKSNFKISNINQMNIESVPISSPIWKLEYNLKIPILIDAEKNEIERLTEYIKHTNVSYSLKNSEQFEQFWAILNKESIDTHNYIIEFKPYNYITVFPDILLKRNWKINPLLSINIRNQLEKYARQLLFDNANSSNTFDEPKDKTHIVLSLASPEIKNISNELAISPLTTLKYLIRVVDSLSLEEFNFSNNPDSAKRISFHPIRDPRYQCHICHALYSTHPAMISHYKTIHNIYSITNSSMYTIKKDSSLISKNKNINFNSTIRTQILSENYIPNTLKHLLETKETDNTCNEIERTDKIELLRAFLRLSKEDIILLYIILFINNKVNMKNKKLLSNNYLFRILSFCKEKKIESNLFSLQFLRIKSLIQKISGISGSNSICIIEFIFSCLKTIYPLNSKLLEAIKLKEKQRICWSHLLEVNSFSNRWKVFTTKESNSSIIASNIIPLLDYSVNNEYYHNFSGSGGKDSNISFSKIDYLLVINLIKSELLTQKKIMQKPIFRFANHNILAEEQIKHYFEDSINKNILKQIHRNSDLPKFEESLHNYLNRFAPTRRMLLNCFGKTIVWREIFNLCFAFLQINYSKGTKFNVNAQNTNGAFVLNHLNNLIENNCTLEIEWNDHDFYEKVSNKNDEELFRLLNEVVDQQNSFEDFSEELNLNTEKSMLDSQFLKNKMNLNVTKENEAISNKTDNLGNSEYFEDSNNKNPTISNITAIYLNKHISNKYLPNFMEVEYSLINIPFLGAMDSDPLEFSKLPSNFSISEILLSFSETKLKNSSRETIDPIFKIIKAVSRFIVDSSSNEHNLIMKSISIIIYTLKNSPWLTMNEIEEIFFFKFSDLISELLIIGSKFIDSGILFYEFRLPIIYHIIYLLEILRICIRIPTEGNWLFSLFCSINNKLVEFNIDNLNNNNNDNNKLTKNNGNILIPNNVPTRIWLLWSNEVVLQLFNEKELNLIVNNINKSLFEVFELNFIVPPEIYLNRPQINCFVSVDGQINLPICGLLIYFISSLIHRSPIFNLSEFTSRFSFFSSCEIELILESMFAENCLYKDNTQIIFSKPIQDIFKVYEGYL</sequence>
<dbReference type="GO" id="GO:0042791">
    <property type="term" value="P:5S class rRNA transcription by RNA polymerase III"/>
    <property type="evidence" value="ECO:0007669"/>
    <property type="project" value="TreeGrafter"/>
</dbReference>
<evidence type="ECO:0000313" key="8">
    <source>
        <dbReference type="Proteomes" id="UP000593906"/>
    </source>
</evidence>
<reference evidence="7 8" key="1">
    <citation type="submission" date="2019-09" db="EMBL/GenBank/DDBJ databases">
        <title>Consistent, comparative and evidence-based genome assembly and annotation for Cryptosporidium parvum, C. hominis and C. tyzzeri.</title>
        <authorList>
            <person name="Baptista R.P."/>
            <person name="Li Y."/>
            <person name="Sateriale A."/>
            <person name="Ansell B."/>
            <person name="Jex A."/>
            <person name="Sanders M."/>
            <person name="Brooks K."/>
            <person name="Tracey A."/>
            <person name="Berriman M."/>
            <person name="Striepen B."/>
            <person name="Cotton J.A."/>
            <person name="Kissinger J.C."/>
        </authorList>
    </citation>
    <scope>NUCLEOTIDE SEQUENCE [LARGE SCALE GENOMIC DNA]</scope>
    <source>
        <strain evidence="7 8">IOWA-ATCC</strain>
    </source>
</reference>
<dbReference type="PROSITE" id="PS00028">
    <property type="entry name" value="ZINC_FINGER_C2H2_1"/>
    <property type="match status" value="1"/>
</dbReference>
<evidence type="ECO:0000256" key="2">
    <source>
        <dbReference type="ARBA" id="ARBA00022553"/>
    </source>
</evidence>
<keyword evidence="3" id="KW-0238">DNA-binding</keyword>
<gene>
    <name evidence="7" type="ORF">CPATCC_002100</name>
</gene>
<keyword evidence="5" id="KW-0539">Nucleus</keyword>
<evidence type="ECO:0000313" key="7">
    <source>
        <dbReference type="EMBL" id="QOY41535.1"/>
    </source>
</evidence>
<dbReference type="Pfam" id="PF04182">
    <property type="entry name" value="B-block_TFIIIC"/>
    <property type="match status" value="1"/>
</dbReference>
<evidence type="ECO:0000256" key="5">
    <source>
        <dbReference type="ARBA" id="ARBA00023242"/>
    </source>
</evidence>
<dbReference type="GO" id="GO:0006384">
    <property type="term" value="P:transcription initiation at RNA polymerase III promoter"/>
    <property type="evidence" value="ECO:0007669"/>
    <property type="project" value="InterPro"/>
</dbReference>
<organism evidence="7 8">
    <name type="scientific">Cryptosporidium parvum</name>
    <dbReference type="NCBI Taxonomy" id="5807"/>
    <lineage>
        <taxon>Eukaryota</taxon>
        <taxon>Sar</taxon>
        <taxon>Alveolata</taxon>
        <taxon>Apicomplexa</taxon>
        <taxon>Conoidasida</taxon>
        <taxon>Coccidia</taxon>
        <taxon>Eucoccidiorida</taxon>
        <taxon>Eimeriorina</taxon>
        <taxon>Cryptosporidiidae</taxon>
        <taxon>Cryptosporidium</taxon>
    </lineage>
</organism>
<evidence type="ECO:0000256" key="3">
    <source>
        <dbReference type="ARBA" id="ARBA00023125"/>
    </source>
</evidence>
<feature type="domain" description="C2H2-type" evidence="6">
    <location>
        <begin position="1126"/>
        <end position="1147"/>
    </location>
</feature>
<dbReference type="PANTHER" id="PTHR15180:SF1">
    <property type="entry name" value="GENERAL TRANSCRIPTION FACTOR 3C POLYPEPTIDE 1"/>
    <property type="match status" value="1"/>
</dbReference>
<evidence type="ECO:0000256" key="1">
    <source>
        <dbReference type="ARBA" id="ARBA00004123"/>
    </source>
</evidence>
<comment type="subcellular location">
    <subcellularLocation>
        <location evidence="1">Nucleus</location>
    </subcellularLocation>
</comment>
<dbReference type="InterPro" id="IPR007309">
    <property type="entry name" value="TFIIIC_Bblock-bd"/>
</dbReference>
<dbReference type="Proteomes" id="UP000593906">
    <property type="component" value="Chromosome 5"/>
</dbReference>
<evidence type="ECO:0000259" key="6">
    <source>
        <dbReference type="PROSITE" id="PS00028"/>
    </source>
</evidence>
<evidence type="ECO:0000256" key="4">
    <source>
        <dbReference type="ARBA" id="ARBA00023163"/>
    </source>
</evidence>
<keyword evidence="4" id="KW-0804">Transcription</keyword>
<dbReference type="GO" id="GO:0000127">
    <property type="term" value="C:transcription factor TFIIIC complex"/>
    <property type="evidence" value="ECO:0007669"/>
    <property type="project" value="InterPro"/>
</dbReference>
<dbReference type="VEuPathDB" id="CryptoDB:CPATCC_0022810"/>
<dbReference type="GO" id="GO:0003677">
    <property type="term" value="F:DNA binding"/>
    <property type="evidence" value="ECO:0007669"/>
    <property type="project" value="UniProtKB-KW"/>
</dbReference>
<name>A0A7S7LFG0_CRYPV</name>
<dbReference type="EMBL" id="CP044418">
    <property type="protein sequence ID" value="QOY41535.1"/>
    <property type="molecule type" value="Genomic_DNA"/>
</dbReference>
<dbReference type="GO" id="GO:0005634">
    <property type="term" value="C:nucleus"/>
    <property type="evidence" value="ECO:0007669"/>
    <property type="project" value="UniProtKB-SubCell"/>
</dbReference>
<dbReference type="PANTHER" id="PTHR15180">
    <property type="entry name" value="GENERAL TRANSCRIPTION FACTOR 3C POLYPEPTIDE 1"/>
    <property type="match status" value="1"/>
</dbReference>
<keyword evidence="2" id="KW-0597">Phosphoprotein</keyword>
<proteinExistence type="predicted"/>
<protein>
    <recommendedName>
        <fullName evidence="6">C2H2-type domain-containing protein</fullName>
    </recommendedName>
</protein>
<accession>A0A7S7LFG0</accession>